<evidence type="ECO:0000256" key="2">
    <source>
        <dbReference type="ARBA" id="ARBA00022679"/>
    </source>
</evidence>
<keyword evidence="2" id="KW-0808">Transferase</keyword>
<dbReference type="Gene3D" id="3.40.50.1220">
    <property type="entry name" value="TPP-binding domain"/>
    <property type="match status" value="1"/>
</dbReference>
<dbReference type="AlphaFoldDB" id="A0AAV7ZG75"/>
<dbReference type="GO" id="GO:0017136">
    <property type="term" value="F:histone deacetylase activity, NAD-dependent"/>
    <property type="evidence" value="ECO:0007669"/>
    <property type="project" value="TreeGrafter"/>
</dbReference>
<gene>
    <name evidence="9" type="ORF">M0812_13030</name>
</gene>
<keyword evidence="4 6" id="KW-0862">Zinc</keyword>
<dbReference type="InterPro" id="IPR003000">
    <property type="entry name" value="Sirtuin"/>
</dbReference>
<reference evidence="9" key="1">
    <citation type="submission" date="2022-08" db="EMBL/GenBank/DDBJ databases">
        <title>Novel sulphate-reducing endosymbionts in the free-living metamonad Anaeramoeba.</title>
        <authorList>
            <person name="Jerlstrom-Hultqvist J."/>
            <person name="Cepicka I."/>
            <person name="Gallot-Lavallee L."/>
            <person name="Salas-Leiva D."/>
            <person name="Curtis B.A."/>
            <person name="Zahonova K."/>
            <person name="Pipaliya S."/>
            <person name="Dacks J."/>
            <person name="Roger A.J."/>
        </authorList>
    </citation>
    <scope>NUCLEOTIDE SEQUENCE</scope>
    <source>
        <strain evidence="9">Busselton2</strain>
    </source>
</reference>
<evidence type="ECO:0000259" key="8">
    <source>
        <dbReference type="PROSITE" id="PS50305"/>
    </source>
</evidence>
<feature type="binding site" evidence="6">
    <location>
        <position position="306"/>
    </location>
    <ligand>
        <name>Zn(2+)</name>
        <dbReference type="ChEBI" id="CHEBI:29105"/>
    </ligand>
</feature>
<dbReference type="GO" id="GO:0046872">
    <property type="term" value="F:metal ion binding"/>
    <property type="evidence" value="ECO:0007669"/>
    <property type="project" value="UniProtKB-KW"/>
</dbReference>
<evidence type="ECO:0000256" key="7">
    <source>
        <dbReference type="SAM" id="MobiDB-lite"/>
    </source>
</evidence>
<feature type="active site" description="Proton acceptor" evidence="6">
    <location>
        <position position="295"/>
    </location>
</feature>
<proteinExistence type="predicted"/>
<dbReference type="InterPro" id="IPR026590">
    <property type="entry name" value="Ssirtuin_cat_dom"/>
</dbReference>
<evidence type="ECO:0000313" key="9">
    <source>
        <dbReference type="EMBL" id="KAJ3441027.1"/>
    </source>
</evidence>
<dbReference type="InterPro" id="IPR026591">
    <property type="entry name" value="Sirtuin_cat_small_dom_sf"/>
</dbReference>
<dbReference type="InterPro" id="IPR050134">
    <property type="entry name" value="NAD-dep_sirtuin_deacylases"/>
</dbReference>
<feature type="binding site" evidence="6">
    <location>
        <position position="303"/>
    </location>
    <ligand>
        <name>Zn(2+)</name>
        <dbReference type="ChEBI" id="CHEBI:29105"/>
    </ligand>
</feature>
<dbReference type="Gene3D" id="3.30.1600.10">
    <property type="entry name" value="SIR2/SIRT2 'Small Domain"/>
    <property type="match status" value="1"/>
</dbReference>
<dbReference type="InterPro" id="IPR029035">
    <property type="entry name" value="DHS-like_NAD/FAD-binding_dom"/>
</dbReference>
<dbReference type="GO" id="GO:0005634">
    <property type="term" value="C:nucleus"/>
    <property type="evidence" value="ECO:0007669"/>
    <property type="project" value="TreeGrafter"/>
</dbReference>
<feature type="binding site" evidence="6">
    <location>
        <position position="327"/>
    </location>
    <ligand>
        <name>Zn(2+)</name>
        <dbReference type="ChEBI" id="CHEBI:29105"/>
    </ligand>
</feature>
<feature type="binding site" evidence="6">
    <location>
        <position position="330"/>
    </location>
    <ligand>
        <name>Zn(2+)</name>
        <dbReference type="ChEBI" id="CHEBI:29105"/>
    </ligand>
</feature>
<dbReference type="PANTHER" id="PTHR11085:SF6">
    <property type="entry name" value="NAD-DEPENDENT PROTEIN DEACETYLASE SIRTUIN-2"/>
    <property type="match status" value="1"/>
</dbReference>
<name>A0AAV7ZG75_9EUKA</name>
<accession>A0AAV7ZG75</accession>
<feature type="compositionally biased region" description="Basic and acidic residues" evidence="7">
    <location>
        <begin position="92"/>
        <end position="110"/>
    </location>
</feature>
<sequence>MSDPNACEDKTKIGFSIETQIRNKDTFFQKRYECDPKSFVNTGTLIIERETGFFQNTNTKTEIKLKDNTSHQTIQENEKQKEKVSQNNQEESLSKREDKNKNKNKNKNDNLIEDENENENENKVILIKNETLPLNHPIILQFLTQFQNEILNFKLHRKELQKLSKNPPSPLSFEDICNKLKNNEFKNVVVMCGAGISVAAGIPDFRSPNGLYKQLDGYQLPYPEAIFDIRYFKKNPFPFFKLSKKLFPGNFVPTKTHYFFKLLQKKGILRRIFTQNIDTLERVAGISDQYLVEAHGSFGKATCVKCQKKYGPNYIKPIIFRDQIPKCVNCDGIVKPDIVFFGESVPKRFRNLKNIDFPKADLLLIIGTSLVVQPFCSLIEDVSPSCPRLLINRETVRKFSSEFNIFTQIFGGEGGGGFKFDLEDNYRDIKWIGECDNGIQKMIDNCGWNQEFDELLKERDILLKKQKNGEGGRIKMHKCDIKEKD</sequence>
<dbReference type="Pfam" id="PF02146">
    <property type="entry name" value="SIR2"/>
    <property type="match status" value="1"/>
</dbReference>
<comment type="cofactor">
    <cofactor evidence="1">
        <name>Zn(2+)</name>
        <dbReference type="ChEBI" id="CHEBI:29105"/>
    </cofactor>
</comment>
<keyword evidence="5" id="KW-0520">NAD</keyword>
<dbReference type="PANTHER" id="PTHR11085">
    <property type="entry name" value="NAD-DEPENDENT PROTEIN DEACYLASE SIRTUIN-5, MITOCHONDRIAL-RELATED"/>
    <property type="match status" value="1"/>
</dbReference>
<organism evidence="9 10">
    <name type="scientific">Anaeramoeba flamelloides</name>
    <dbReference type="NCBI Taxonomy" id="1746091"/>
    <lineage>
        <taxon>Eukaryota</taxon>
        <taxon>Metamonada</taxon>
        <taxon>Anaeramoebidae</taxon>
        <taxon>Anaeramoeba</taxon>
    </lineage>
</organism>
<keyword evidence="3 6" id="KW-0479">Metal-binding</keyword>
<dbReference type="Proteomes" id="UP001146793">
    <property type="component" value="Unassembled WGS sequence"/>
</dbReference>
<evidence type="ECO:0000256" key="4">
    <source>
        <dbReference type="ARBA" id="ARBA00022833"/>
    </source>
</evidence>
<dbReference type="EMBL" id="JANTQA010000029">
    <property type="protein sequence ID" value="KAJ3441027.1"/>
    <property type="molecule type" value="Genomic_DNA"/>
</dbReference>
<dbReference type="SUPFAM" id="SSF52467">
    <property type="entry name" value="DHS-like NAD/FAD-binding domain"/>
    <property type="match status" value="1"/>
</dbReference>
<evidence type="ECO:0000256" key="1">
    <source>
        <dbReference type="ARBA" id="ARBA00001947"/>
    </source>
</evidence>
<evidence type="ECO:0000313" key="10">
    <source>
        <dbReference type="Proteomes" id="UP001146793"/>
    </source>
</evidence>
<feature type="region of interest" description="Disordered" evidence="7">
    <location>
        <begin position="66"/>
        <end position="116"/>
    </location>
</feature>
<protein>
    <submittedName>
        <fullName evidence="9">Nad-dependent protein deacetylase sirtuin-2</fullName>
    </submittedName>
</protein>
<dbReference type="GO" id="GO:0070403">
    <property type="term" value="F:NAD+ binding"/>
    <property type="evidence" value="ECO:0007669"/>
    <property type="project" value="InterPro"/>
</dbReference>
<evidence type="ECO:0000256" key="5">
    <source>
        <dbReference type="ARBA" id="ARBA00023027"/>
    </source>
</evidence>
<evidence type="ECO:0000256" key="3">
    <source>
        <dbReference type="ARBA" id="ARBA00022723"/>
    </source>
</evidence>
<feature type="domain" description="Deacetylase sirtuin-type" evidence="8">
    <location>
        <begin position="166"/>
        <end position="449"/>
    </location>
</feature>
<dbReference type="PROSITE" id="PS50305">
    <property type="entry name" value="SIRTUIN"/>
    <property type="match status" value="1"/>
</dbReference>
<comment type="caution">
    <text evidence="9">The sequence shown here is derived from an EMBL/GenBank/DDBJ whole genome shotgun (WGS) entry which is preliminary data.</text>
</comment>
<evidence type="ECO:0000256" key="6">
    <source>
        <dbReference type="PROSITE-ProRule" id="PRU00236"/>
    </source>
</evidence>